<dbReference type="RefSeq" id="WP_091653688.1">
    <property type="nucleotide sequence ID" value="NZ_FOVW01000005.1"/>
</dbReference>
<dbReference type="GO" id="GO:1900376">
    <property type="term" value="P:regulation of secondary metabolite biosynthetic process"/>
    <property type="evidence" value="ECO:0007669"/>
    <property type="project" value="TreeGrafter"/>
</dbReference>
<dbReference type="EMBL" id="FOVW01000005">
    <property type="protein sequence ID" value="SFO34609.1"/>
    <property type="molecule type" value="Genomic_DNA"/>
</dbReference>
<dbReference type="SUPFAM" id="SSF46785">
    <property type="entry name" value="Winged helix' DNA-binding domain"/>
    <property type="match status" value="1"/>
</dbReference>
<keyword evidence="1" id="KW-0479">Metal-binding</keyword>
<dbReference type="InterPro" id="IPR002481">
    <property type="entry name" value="FUR"/>
</dbReference>
<dbReference type="GO" id="GO:0008270">
    <property type="term" value="F:zinc ion binding"/>
    <property type="evidence" value="ECO:0007669"/>
    <property type="project" value="TreeGrafter"/>
</dbReference>
<feature type="binding site" evidence="1">
    <location>
        <position position="99"/>
    </location>
    <ligand>
        <name>Zn(2+)</name>
        <dbReference type="ChEBI" id="CHEBI:29105"/>
    </ligand>
</feature>
<sequence>MLTPLSILKRHKLRITDCRLDIIQEFLDRQVALAHSDLENKLENQFDRVTIYRSLNTFLEKDIIHKVLDDSGATKYALCSHEDEHEHDHEHVHFKCEICGETTCLDSISLPDIKLPKGFKKKEMSLLVQGVCEKCH</sequence>
<dbReference type="InterPro" id="IPR036388">
    <property type="entry name" value="WH-like_DNA-bd_sf"/>
</dbReference>
<feature type="binding site" evidence="1">
    <location>
        <position position="96"/>
    </location>
    <ligand>
        <name>Zn(2+)</name>
        <dbReference type="ChEBI" id="CHEBI:29105"/>
    </ligand>
</feature>
<dbReference type="Gene3D" id="1.10.10.10">
    <property type="entry name" value="Winged helix-like DNA-binding domain superfamily/Winged helix DNA-binding domain"/>
    <property type="match status" value="1"/>
</dbReference>
<dbReference type="PANTHER" id="PTHR33202:SF22">
    <property type="entry name" value="HYDROGEN PEROXIDE SENSITIVE REPRESSOR"/>
    <property type="match status" value="1"/>
</dbReference>
<reference evidence="3" key="1">
    <citation type="submission" date="2016-10" db="EMBL/GenBank/DDBJ databases">
        <authorList>
            <person name="Varghese N."/>
            <person name="Submissions S."/>
        </authorList>
    </citation>
    <scope>NUCLEOTIDE SEQUENCE [LARGE SCALE GENOMIC DNA]</scope>
    <source>
        <strain evidence="3">DSM 15282</strain>
    </source>
</reference>
<comment type="cofactor">
    <cofactor evidence="1">
        <name>Zn(2+)</name>
        <dbReference type="ChEBI" id="CHEBI:29105"/>
    </cofactor>
    <text evidence="1">Binds 1 zinc ion per subunit.</text>
</comment>
<evidence type="ECO:0000313" key="2">
    <source>
        <dbReference type="EMBL" id="SFO34609.1"/>
    </source>
</evidence>
<dbReference type="PANTHER" id="PTHR33202">
    <property type="entry name" value="ZINC UPTAKE REGULATION PROTEIN"/>
    <property type="match status" value="1"/>
</dbReference>
<keyword evidence="3" id="KW-1185">Reference proteome</keyword>
<dbReference type="InterPro" id="IPR036390">
    <property type="entry name" value="WH_DNA-bd_sf"/>
</dbReference>
<accession>A0A1I5GFF0</accession>
<dbReference type="Proteomes" id="UP000199564">
    <property type="component" value="Unassembled WGS sequence"/>
</dbReference>
<dbReference type="AlphaFoldDB" id="A0A1I5GFF0"/>
<gene>
    <name evidence="2" type="ORF">SAMN04488519_105349</name>
</gene>
<dbReference type="GO" id="GO:0003700">
    <property type="term" value="F:DNA-binding transcription factor activity"/>
    <property type="evidence" value="ECO:0007669"/>
    <property type="project" value="InterPro"/>
</dbReference>
<protein>
    <submittedName>
        <fullName evidence="2">Fur family transcriptional regulator, ferric uptake regulator</fullName>
    </submittedName>
</protein>
<feature type="binding site" evidence="1">
    <location>
        <position position="135"/>
    </location>
    <ligand>
        <name>Zn(2+)</name>
        <dbReference type="ChEBI" id="CHEBI:29105"/>
    </ligand>
</feature>
<name>A0A1I5GFF0_9BACT</name>
<feature type="binding site" evidence="1">
    <location>
        <position position="132"/>
    </location>
    <ligand>
        <name>Zn(2+)</name>
        <dbReference type="ChEBI" id="CHEBI:29105"/>
    </ligand>
</feature>
<dbReference type="GO" id="GO:0000976">
    <property type="term" value="F:transcription cis-regulatory region binding"/>
    <property type="evidence" value="ECO:0007669"/>
    <property type="project" value="TreeGrafter"/>
</dbReference>
<dbReference type="Pfam" id="PF01475">
    <property type="entry name" value="FUR"/>
    <property type="match status" value="1"/>
</dbReference>
<organism evidence="2 3">
    <name type="scientific">Algoriphagus ornithinivorans</name>
    <dbReference type="NCBI Taxonomy" id="226506"/>
    <lineage>
        <taxon>Bacteria</taxon>
        <taxon>Pseudomonadati</taxon>
        <taxon>Bacteroidota</taxon>
        <taxon>Cytophagia</taxon>
        <taxon>Cytophagales</taxon>
        <taxon>Cyclobacteriaceae</taxon>
        <taxon>Algoriphagus</taxon>
    </lineage>
</organism>
<dbReference type="STRING" id="226506.SAMN04488519_105349"/>
<evidence type="ECO:0000256" key="1">
    <source>
        <dbReference type="PIRSR" id="PIRSR602481-1"/>
    </source>
</evidence>
<proteinExistence type="predicted"/>
<evidence type="ECO:0000313" key="3">
    <source>
        <dbReference type="Proteomes" id="UP000199564"/>
    </source>
</evidence>
<keyword evidence="1" id="KW-0862">Zinc</keyword>
<dbReference type="GO" id="GO:0045892">
    <property type="term" value="P:negative regulation of DNA-templated transcription"/>
    <property type="evidence" value="ECO:0007669"/>
    <property type="project" value="TreeGrafter"/>
</dbReference>